<feature type="chain" id="PRO_5043608415" evidence="2">
    <location>
        <begin position="25"/>
        <end position="165"/>
    </location>
</feature>
<accession>A0AAV7RKS5</accession>
<evidence type="ECO:0000256" key="1">
    <source>
        <dbReference type="SAM" id="MobiDB-lite"/>
    </source>
</evidence>
<keyword evidence="4" id="KW-1185">Reference proteome</keyword>
<organism evidence="3 4">
    <name type="scientific">Pleurodeles waltl</name>
    <name type="common">Iberian ribbed newt</name>
    <dbReference type="NCBI Taxonomy" id="8319"/>
    <lineage>
        <taxon>Eukaryota</taxon>
        <taxon>Metazoa</taxon>
        <taxon>Chordata</taxon>
        <taxon>Craniata</taxon>
        <taxon>Vertebrata</taxon>
        <taxon>Euteleostomi</taxon>
        <taxon>Amphibia</taxon>
        <taxon>Batrachia</taxon>
        <taxon>Caudata</taxon>
        <taxon>Salamandroidea</taxon>
        <taxon>Salamandridae</taxon>
        <taxon>Pleurodelinae</taxon>
        <taxon>Pleurodeles</taxon>
    </lineage>
</organism>
<dbReference type="AlphaFoldDB" id="A0AAV7RKS5"/>
<dbReference type="Proteomes" id="UP001066276">
    <property type="component" value="Chromosome 5"/>
</dbReference>
<protein>
    <submittedName>
        <fullName evidence="3">Uncharacterized protein</fullName>
    </submittedName>
</protein>
<feature type="region of interest" description="Disordered" evidence="1">
    <location>
        <begin position="23"/>
        <end position="78"/>
    </location>
</feature>
<dbReference type="EMBL" id="JANPWB010000009">
    <property type="protein sequence ID" value="KAJ1152874.1"/>
    <property type="molecule type" value="Genomic_DNA"/>
</dbReference>
<feature type="signal peptide" evidence="2">
    <location>
        <begin position="1"/>
        <end position="24"/>
    </location>
</feature>
<evidence type="ECO:0000313" key="4">
    <source>
        <dbReference type="Proteomes" id="UP001066276"/>
    </source>
</evidence>
<proteinExistence type="predicted"/>
<evidence type="ECO:0000313" key="3">
    <source>
        <dbReference type="EMBL" id="KAJ1152874.1"/>
    </source>
</evidence>
<reference evidence="3" key="1">
    <citation type="journal article" date="2022" name="bioRxiv">
        <title>Sequencing and chromosome-scale assembly of the giantPleurodeles waltlgenome.</title>
        <authorList>
            <person name="Brown T."/>
            <person name="Elewa A."/>
            <person name="Iarovenko S."/>
            <person name="Subramanian E."/>
            <person name="Araus A.J."/>
            <person name="Petzold A."/>
            <person name="Susuki M."/>
            <person name="Suzuki K.-i.T."/>
            <person name="Hayashi T."/>
            <person name="Toyoda A."/>
            <person name="Oliveira C."/>
            <person name="Osipova E."/>
            <person name="Leigh N.D."/>
            <person name="Simon A."/>
            <person name="Yun M.H."/>
        </authorList>
    </citation>
    <scope>NUCLEOTIDE SEQUENCE</scope>
    <source>
        <strain evidence="3">20211129_DDA</strain>
        <tissue evidence="3">Liver</tissue>
    </source>
</reference>
<sequence>MRVPRPGLCSLAAALLLGTHGVRAPTAAPDPQGGEAVPLRPESGGAPGRPPSTAPGLTRVRPRPAAARDSSPSPPATLFNSSLWLQGRAPAAVRLLLPRCSGGSGATNSSSAAVRRIRLSRPAWIVLLDPGESCLLGSRGRHCRSRSITRPTSWLGQPRPQFPVC</sequence>
<keyword evidence="2" id="KW-0732">Signal</keyword>
<name>A0AAV7RKS5_PLEWA</name>
<evidence type="ECO:0000256" key="2">
    <source>
        <dbReference type="SAM" id="SignalP"/>
    </source>
</evidence>
<comment type="caution">
    <text evidence="3">The sequence shown here is derived from an EMBL/GenBank/DDBJ whole genome shotgun (WGS) entry which is preliminary data.</text>
</comment>
<gene>
    <name evidence="3" type="ORF">NDU88_005648</name>
</gene>